<sequence length="441" mass="47620">MRDVLNEPVADSEGFDPDTVDADFEQELEDLFADDLEDAPVVDESGGPIVLDDQIEPAGDDAEDEVAEEELLLLDDVVEEPAEDDFADESDDEDLLILDDLAEEPAGEELIVLDEVVDLVEEADGGAAAPKAGARSAAEAEALVDDIAEENLADSLDEDEEIIDLDDLVEEEPAEAEALDDEDEMLLDLDDLIEEEAGPEPEEEISLELEEPAEEPEDELSVDVTDDLLAAAMAEEPAPEVPVDEAVAPEDIEAIMDEPEAEPEIELEAELEIEAEEPDAVELNEAAIVEGNLFTDAVEAPVDAELTGLEQLEDDDIEDVDSLLDNVEVDVSGVMDAEESDADLGDDMVMDLDEGSLDDVLAAEAMPPDAGMDVDADVDLLLAETREEPSLEALQATVRQLEGRVEELERRLREEIAQLVPAEAAKIIREEIAALAAELDD</sequence>
<keyword evidence="4" id="KW-1185">Reference proteome</keyword>
<gene>
    <name evidence="3" type="ORF">AB6M95_12010</name>
</gene>
<evidence type="ECO:0000313" key="4">
    <source>
        <dbReference type="Proteomes" id="UP001568698"/>
    </source>
</evidence>
<protein>
    <recommendedName>
        <fullName evidence="5">Pilus assembly protein FimV</fullName>
    </recommendedName>
</protein>
<name>A0ABV4K3I7_9BACT</name>
<feature type="region of interest" description="Disordered" evidence="2">
    <location>
        <begin position="37"/>
        <end position="64"/>
    </location>
</feature>
<evidence type="ECO:0000313" key="3">
    <source>
        <dbReference type="EMBL" id="MEZ7197480.1"/>
    </source>
</evidence>
<feature type="region of interest" description="Disordered" evidence="2">
    <location>
        <begin position="165"/>
        <end position="184"/>
    </location>
</feature>
<evidence type="ECO:0008006" key="5">
    <source>
        <dbReference type="Google" id="ProtNLM"/>
    </source>
</evidence>
<dbReference type="Proteomes" id="UP001568698">
    <property type="component" value="Unassembled WGS sequence"/>
</dbReference>
<feature type="region of interest" description="Disordered" evidence="2">
    <location>
        <begin position="192"/>
        <end position="221"/>
    </location>
</feature>
<reference evidence="3 4" key="1">
    <citation type="submission" date="2024-08" db="EMBL/GenBank/DDBJ databases">
        <title>Sulfate-reducing bacteria isolated from formation water of the oil field in Kazakhstan and description of Pseudodesulfovibrio sp.</title>
        <authorList>
            <person name="Bidzhieva S.K."/>
            <person name="Tourova T.P."/>
            <person name="Grouzdev D.S."/>
            <person name="Beletsky A.V."/>
            <person name="Sokolova D.S."/>
            <person name="Samigullina S.R."/>
            <person name="Poltaraus A.B."/>
            <person name="Avtukh A.N."/>
            <person name="Tereshina V.M."/>
            <person name="Zhaparov N.S."/>
            <person name="Mardanov A.V."/>
            <person name="Nazina T.N."/>
        </authorList>
    </citation>
    <scope>NUCLEOTIDE SEQUENCE [LARGE SCALE GENOMIC DNA]</scope>
    <source>
        <strain evidence="3 4">9FUS</strain>
    </source>
</reference>
<feature type="compositionally biased region" description="Acidic residues" evidence="2">
    <location>
        <begin position="53"/>
        <end position="64"/>
    </location>
</feature>
<proteinExistence type="predicted"/>
<dbReference type="EMBL" id="JBGLYH010000033">
    <property type="protein sequence ID" value="MEZ7197480.1"/>
    <property type="molecule type" value="Genomic_DNA"/>
</dbReference>
<accession>A0ABV4K3I7</accession>
<evidence type="ECO:0000256" key="1">
    <source>
        <dbReference type="SAM" id="Coils"/>
    </source>
</evidence>
<keyword evidence="1" id="KW-0175">Coiled coil</keyword>
<organism evidence="3 4">
    <name type="scientific">Pseudodesulfovibrio karagichevae</name>
    <dbReference type="NCBI Taxonomy" id="3239305"/>
    <lineage>
        <taxon>Bacteria</taxon>
        <taxon>Pseudomonadati</taxon>
        <taxon>Thermodesulfobacteriota</taxon>
        <taxon>Desulfovibrionia</taxon>
        <taxon>Desulfovibrionales</taxon>
        <taxon>Desulfovibrionaceae</taxon>
    </lineage>
</organism>
<evidence type="ECO:0000256" key="2">
    <source>
        <dbReference type="SAM" id="MobiDB-lite"/>
    </source>
</evidence>
<comment type="caution">
    <text evidence="3">The sequence shown here is derived from an EMBL/GenBank/DDBJ whole genome shotgun (WGS) entry which is preliminary data.</text>
</comment>
<feature type="coiled-coil region" evidence="1">
    <location>
        <begin position="391"/>
        <end position="425"/>
    </location>
</feature>